<evidence type="ECO:0000256" key="3">
    <source>
        <dbReference type="ARBA" id="ARBA00022475"/>
    </source>
</evidence>
<name>A0A1E7FSP6_9STRA</name>
<evidence type="ECO:0000256" key="5">
    <source>
        <dbReference type="ARBA" id="ARBA00022989"/>
    </source>
</evidence>
<feature type="transmembrane region" description="Helical" evidence="7">
    <location>
        <begin position="36"/>
        <end position="56"/>
    </location>
</feature>
<feature type="transmembrane region" description="Helical" evidence="7">
    <location>
        <begin position="261"/>
        <end position="282"/>
    </location>
</feature>
<gene>
    <name evidence="10" type="ORF">FRACYDRAFT_179802</name>
</gene>
<dbReference type="PANTHER" id="PTHR23517:SF13">
    <property type="entry name" value="MAJOR FACILITATOR SUPERFAMILY MFS_1"/>
    <property type="match status" value="1"/>
</dbReference>
<sequence length="451" mass="45614">MGPFTLLIASQFLLFIGVGAVIPSIPLYGKEIGLSGAANGIVISAPAVALFLMANWSGRRADIARKPAMMIGMAVIAISDAGTALAVGLPSLIIARLGLGTGRALSEAGERGMLVDLTNQIPSMRGRALAFQQAAIGLGIAIGAPAGGIIVERYGPRAAFYCVSVAATIALVLYAFLPETIVRRDDNKSKEENTSTTATVSTTTTEEILNENTSGLKVWIELLKEKQWRGLTLCQSGASMGYAAKIASIPILATDTLPGGAAGAGFLLSACGLSGLIGAPIGGALTDKIGAKGTAILSGIVCSIGLVLIPVALTTTADAAQTINLSTAAAATTNSVPVELVIGGVLLQSKALYFSSAVLLWSFGVSAQGPALTALAQEKCSVGVEATSLSLVKASGDGTYIVAPFLLGLVTDALTELPGIECAMAGSATFLGTMALAILVQDTTTSSEAKN</sequence>
<keyword evidence="3" id="KW-1003">Cell membrane</keyword>
<dbReference type="GO" id="GO:0022857">
    <property type="term" value="F:transmembrane transporter activity"/>
    <property type="evidence" value="ECO:0007669"/>
    <property type="project" value="InterPro"/>
</dbReference>
<dbReference type="Pfam" id="PF07690">
    <property type="entry name" value="MFS_1"/>
    <property type="match status" value="1"/>
</dbReference>
<evidence type="ECO:0000256" key="7">
    <source>
        <dbReference type="SAM" id="Phobius"/>
    </source>
</evidence>
<dbReference type="SUPFAM" id="SSF103473">
    <property type="entry name" value="MFS general substrate transporter"/>
    <property type="match status" value="1"/>
</dbReference>
<dbReference type="InParanoid" id="A0A1E7FSP6"/>
<evidence type="ECO:0000313" key="10">
    <source>
        <dbReference type="EMBL" id="OEU21200.1"/>
    </source>
</evidence>
<keyword evidence="8" id="KW-0732">Signal</keyword>
<keyword evidence="2" id="KW-0813">Transport</keyword>
<protein>
    <submittedName>
        <fullName evidence="10">MFS general substrate transporter</fullName>
    </submittedName>
</protein>
<evidence type="ECO:0000256" key="2">
    <source>
        <dbReference type="ARBA" id="ARBA00022448"/>
    </source>
</evidence>
<accession>A0A1E7FSP6</accession>
<evidence type="ECO:0000259" key="9">
    <source>
        <dbReference type="PROSITE" id="PS50850"/>
    </source>
</evidence>
<dbReference type="Proteomes" id="UP000095751">
    <property type="component" value="Unassembled WGS sequence"/>
</dbReference>
<evidence type="ECO:0000256" key="1">
    <source>
        <dbReference type="ARBA" id="ARBA00004651"/>
    </source>
</evidence>
<feature type="transmembrane region" description="Helical" evidence="7">
    <location>
        <begin position="68"/>
        <end position="95"/>
    </location>
</feature>
<feature type="transmembrane region" description="Helical" evidence="7">
    <location>
        <begin position="130"/>
        <end position="151"/>
    </location>
</feature>
<dbReference type="KEGG" id="fcy:FRACYDRAFT_179802"/>
<dbReference type="InterPro" id="IPR011701">
    <property type="entry name" value="MFS"/>
</dbReference>
<dbReference type="InterPro" id="IPR050171">
    <property type="entry name" value="MFS_Transporters"/>
</dbReference>
<dbReference type="GO" id="GO:0005886">
    <property type="term" value="C:plasma membrane"/>
    <property type="evidence" value="ECO:0007669"/>
    <property type="project" value="UniProtKB-SubCell"/>
</dbReference>
<keyword evidence="6 7" id="KW-0472">Membrane</keyword>
<feature type="chain" id="PRO_5009193506" evidence="8">
    <location>
        <begin position="21"/>
        <end position="451"/>
    </location>
</feature>
<keyword evidence="5 7" id="KW-1133">Transmembrane helix</keyword>
<dbReference type="OrthoDB" id="10262656at2759"/>
<dbReference type="Gene3D" id="1.20.1250.20">
    <property type="entry name" value="MFS general substrate transporter like domains"/>
    <property type="match status" value="1"/>
</dbReference>
<evidence type="ECO:0000313" key="11">
    <source>
        <dbReference type="Proteomes" id="UP000095751"/>
    </source>
</evidence>
<proteinExistence type="predicted"/>
<evidence type="ECO:0000256" key="8">
    <source>
        <dbReference type="SAM" id="SignalP"/>
    </source>
</evidence>
<dbReference type="InterPro" id="IPR020846">
    <property type="entry name" value="MFS_dom"/>
</dbReference>
<comment type="subcellular location">
    <subcellularLocation>
        <location evidence="1">Cell membrane</location>
        <topology evidence="1">Multi-pass membrane protein</topology>
    </subcellularLocation>
</comment>
<keyword evidence="11" id="KW-1185">Reference proteome</keyword>
<feature type="transmembrane region" description="Helical" evidence="7">
    <location>
        <begin position="158"/>
        <end position="177"/>
    </location>
</feature>
<reference evidence="10 11" key="1">
    <citation type="submission" date="2016-09" db="EMBL/GenBank/DDBJ databases">
        <title>Extensive genetic diversity and differential bi-allelic expression allows diatom success in the polar Southern Ocean.</title>
        <authorList>
            <consortium name="DOE Joint Genome Institute"/>
            <person name="Mock T."/>
            <person name="Otillar R.P."/>
            <person name="Strauss J."/>
            <person name="Dupont C."/>
            <person name="Frickenhaus S."/>
            <person name="Maumus F."/>
            <person name="Mcmullan M."/>
            <person name="Sanges R."/>
            <person name="Schmutz J."/>
            <person name="Toseland A."/>
            <person name="Valas R."/>
            <person name="Veluchamy A."/>
            <person name="Ward B.J."/>
            <person name="Allen A."/>
            <person name="Barry K."/>
            <person name="Falciatore A."/>
            <person name="Ferrante M."/>
            <person name="Fortunato A.E."/>
            <person name="Gloeckner G."/>
            <person name="Gruber A."/>
            <person name="Hipkin R."/>
            <person name="Janech M."/>
            <person name="Kroth P."/>
            <person name="Leese F."/>
            <person name="Lindquist E."/>
            <person name="Lyon B.R."/>
            <person name="Martin J."/>
            <person name="Mayer C."/>
            <person name="Parker M."/>
            <person name="Quesneville H."/>
            <person name="Raymond J."/>
            <person name="Uhlig C."/>
            <person name="Valentin K.U."/>
            <person name="Worden A.Z."/>
            <person name="Armbrust E.V."/>
            <person name="Bowler C."/>
            <person name="Green B."/>
            <person name="Moulton V."/>
            <person name="Van Oosterhout C."/>
            <person name="Grigoriev I."/>
        </authorList>
    </citation>
    <scope>NUCLEOTIDE SEQUENCE [LARGE SCALE GENOMIC DNA]</scope>
    <source>
        <strain evidence="10 11">CCMP1102</strain>
    </source>
</reference>
<dbReference type="InterPro" id="IPR036259">
    <property type="entry name" value="MFS_trans_sf"/>
</dbReference>
<dbReference type="PANTHER" id="PTHR23517">
    <property type="entry name" value="RESISTANCE PROTEIN MDTM, PUTATIVE-RELATED-RELATED"/>
    <property type="match status" value="1"/>
</dbReference>
<feature type="signal peptide" evidence="8">
    <location>
        <begin position="1"/>
        <end position="20"/>
    </location>
</feature>
<organism evidence="10 11">
    <name type="scientific">Fragilariopsis cylindrus CCMP1102</name>
    <dbReference type="NCBI Taxonomy" id="635003"/>
    <lineage>
        <taxon>Eukaryota</taxon>
        <taxon>Sar</taxon>
        <taxon>Stramenopiles</taxon>
        <taxon>Ochrophyta</taxon>
        <taxon>Bacillariophyta</taxon>
        <taxon>Bacillariophyceae</taxon>
        <taxon>Bacillariophycidae</taxon>
        <taxon>Bacillariales</taxon>
        <taxon>Bacillariaceae</taxon>
        <taxon>Fragilariopsis</taxon>
    </lineage>
</organism>
<keyword evidence="4 7" id="KW-0812">Transmembrane</keyword>
<feature type="domain" description="Major facilitator superfamily (MFS) profile" evidence="9">
    <location>
        <begin position="3"/>
        <end position="444"/>
    </location>
</feature>
<evidence type="ECO:0000256" key="6">
    <source>
        <dbReference type="ARBA" id="ARBA00023136"/>
    </source>
</evidence>
<evidence type="ECO:0000256" key="4">
    <source>
        <dbReference type="ARBA" id="ARBA00022692"/>
    </source>
</evidence>
<feature type="transmembrane region" description="Helical" evidence="7">
    <location>
        <begin position="294"/>
        <end position="313"/>
    </location>
</feature>
<dbReference type="AlphaFoldDB" id="A0A1E7FSP6"/>
<dbReference type="PROSITE" id="PS50850">
    <property type="entry name" value="MFS"/>
    <property type="match status" value="1"/>
</dbReference>
<dbReference type="EMBL" id="KV784354">
    <property type="protein sequence ID" value="OEU21200.1"/>
    <property type="molecule type" value="Genomic_DNA"/>
</dbReference>